<evidence type="ECO:0000313" key="2">
    <source>
        <dbReference type="EMBL" id="MCV7423809.1"/>
    </source>
</evidence>
<keyword evidence="1" id="KW-0812">Transmembrane</keyword>
<dbReference type="EMBL" id="JACKVK010000013">
    <property type="protein sequence ID" value="MCV7423809.1"/>
    <property type="molecule type" value="Genomic_DNA"/>
</dbReference>
<keyword evidence="3" id="KW-1185">Reference proteome</keyword>
<dbReference type="RefSeq" id="WP_263998777.1">
    <property type="nucleotide sequence ID" value="NZ_JACKVK010000013.1"/>
</dbReference>
<dbReference type="AlphaFoldDB" id="A0A9X2Z6X8"/>
<evidence type="ECO:0000256" key="1">
    <source>
        <dbReference type="SAM" id="Phobius"/>
    </source>
</evidence>
<protein>
    <submittedName>
        <fullName evidence="2">Uncharacterized protein</fullName>
    </submittedName>
</protein>
<gene>
    <name evidence="2" type="ORF">H7K45_24955</name>
</gene>
<accession>A0A9X2Z6X8</accession>
<comment type="caution">
    <text evidence="2">The sequence shown here is derived from an EMBL/GenBank/DDBJ whole genome shotgun (WGS) entry which is preliminary data.</text>
</comment>
<reference evidence="2" key="1">
    <citation type="submission" date="2020-07" db="EMBL/GenBank/DDBJ databases">
        <authorList>
            <person name="Pettersson B.M.F."/>
            <person name="Behra P.R.K."/>
            <person name="Ramesh M."/>
            <person name="Das S."/>
            <person name="Dasgupta S."/>
            <person name="Kirsebom L.A."/>
        </authorList>
    </citation>
    <scope>NUCLEOTIDE SEQUENCE</scope>
    <source>
        <strain evidence="2">DSM 44838</strain>
    </source>
</reference>
<feature type="transmembrane region" description="Helical" evidence="1">
    <location>
        <begin position="6"/>
        <end position="27"/>
    </location>
</feature>
<keyword evidence="1" id="KW-0472">Membrane</keyword>
<reference evidence="2" key="2">
    <citation type="journal article" date="2022" name="BMC Genomics">
        <title>Comparative genome analysis of mycobacteria focusing on tRNA and non-coding RNA.</title>
        <authorList>
            <person name="Behra P.R.K."/>
            <person name="Pettersson B.M.F."/>
            <person name="Ramesh M."/>
            <person name="Das S."/>
            <person name="Dasgupta S."/>
            <person name="Kirsebom L.A."/>
        </authorList>
    </citation>
    <scope>NUCLEOTIDE SEQUENCE</scope>
    <source>
        <strain evidence="2">DSM 44838</strain>
    </source>
</reference>
<sequence length="108" mass="10878">MTTACVVTGFCIIAAAGTLGLAIFFAFNDRDAATKLRDAAKNASETLARPDDNGTPIRAQGAGVDFGGIAKLAEALEKLNPSGRFLIASIVFTTAATVVTSVGSAVGS</sequence>
<evidence type="ECO:0000313" key="3">
    <source>
        <dbReference type="Proteomes" id="UP001141629"/>
    </source>
</evidence>
<name>A0A9X2Z6X8_9MYCO</name>
<keyword evidence="1" id="KW-1133">Transmembrane helix</keyword>
<feature type="transmembrane region" description="Helical" evidence="1">
    <location>
        <begin position="85"/>
        <end position="106"/>
    </location>
</feature>
<proteinExistence type="predicted"/>
<dbReference type="Proteomes" id="UP001141629">
    <property type="component" value="Unassembled WGS sequence"/>
</dbReference>
<organism evidence="2 3">
    <name type="scientific">Mycobacterium yunnanensis</name>
    <dbReference type="NCBI Taxonomy" id="368477"/>
    <lineage>
        <taxon>Bacteria</taxon>
        <taxon>Bacillati</taxon>
        <taxon>Actinomycetota</taxon>
        <taxon>Actinomycetes</taxon>
        <taxon>Mycobacteriales</taxon>
        <taxon>Mycobacteriaceae</taxon>
        <taxon>Mycobacterium</taxon>
    </lineage>
</organism>